<dbReference type="PANTHER" id="PTHR47354">
    <property type="entry name" value="NADH OXIDOREDUCTASE HCR"/>
    <property type="match status" value="1"/>
</dbReference>
<dbReference type="Pfam" id="PF22290">
    <property type="entry name" value="DmmA-like_N"/>
    <property type="match status" value="1"/>
</dbReference>
<dbReference type="PROSITE" id="PS51085">
    <property type="entry name" value="2FE2S_FER_2"/>
    <property type="match status" value="1"/>
</dbReference>
<dbReference type="SUPFAM" id="SSF63380">
    <property type="entry name" value="Riboflavin synthase domain-like"/>
    <property type="match status" value="1"/>
</dbReference>
<dbReference type="InterPro" id="IPR039261">
    <property type="entry name" value="FNR_nucleotide-bd"/>
</dbReference>
<dbReference type="SUPFAM" id="SSF54292">
    <property type="entry name" value="2Fe-2S ferredoxin-like"/>
    <property type="match status" value="1"/>
</dbReference>
<comment type="caution">
    <text evidence="12">The sequence shown here is derived from an EMBL/GenBank/DDBJ whole genome shotgun (WGS) entry which is preliminary data.</text>
</comment>
<dbReference type="CDD" id="cd00207">
    <property type="entry name" value="fer2"/>
    <property type="match status" value="1"/>
</dbReference>
<proteinExistence type="predicted"/>
<feature type="domain" description="FAD-binding FR-type" evidence="11">
    <location>
        <begin position="1"/>
        <end position="94"/>
    </location>
</feature>
<organism evidence="12 13">
    <name type="scientific">Arthrobacter deserti</name>
    <dbReference type="NCBI Taxonomy" id="1742687"/>
    <lineage>
        <taxon>Bacteria</taxon>
        <taxon>Bacillati</taxon>
        <taxon>Actinomycetota</taxon>
        <taxon>Actinomycetes</taxon>
        <taxon>Micrococcales</taxon>
        <taxon>Micrococcaceae</taxon>
        <taxon>Arthrobacter</taxon>
    </lineage>
</organism>
<dbReference type="PANTHER" id="PTHR47354:SF1">
    <property type="entry name" value="CARNITINE MONOOXYGENASE REDUCTASE SUBUNIT"/>
    <property type="match status" value="1"/>
</dbReference>
<keyword evidence="9" id="KW-0411">Iron-sulfur</keyword>
<evidence type="ECO:0000259" key="10">
    <source>
        <dbReference type="PROSITE" id="PS51085"/>
    </source>
</evidence>
<keyword evidence="4" id="KW-0288">FMN</keyword>
<dbReference type="Gene3D" id="2.40.30.10">
    <property type="entry name" value="Translation factors"/>
    <property type="match status" value="1"/>
</dbReference>
<reference evidence="12 13" key="1">
    <citation type="submission" date="2020-04" db="EMBL/GenBank/DDBJ databases">
        <authorList>
            <person name="Liu S."/>
        </authorList>
    </citation>
    <scope>NUCLEOTIDE SEQUENCE [LARGE SCALE GENOMIC DNA]</scope>
    <source>
        <strain evidence="12 13">CGMCC 1.15091</strain>
    </source>
</reference>
<dbReference type="SUPFAM" id="SSF52343">
    <property type="entry name" value="Ferredoxin reductase-like, C-terminal NADP-linked domain"/>
    <property type="match status" value="1"/>
</dbReference>
<dbReference type="PRINTS" id="PR00409">
    <property type="entry name" value="PHDIOXRDTASE"/>
</dbReference>
<dbReference type="InterPro" id="IPR054582">
    <property type="entry name" value="DmmA-like_N"/>
</dbReference>
<dbReference type="PROSITE" id="PS51384">
    <property type="entry name" value="FAD_FR"/>
    <property type="match status" value="1"/>
</dbReference>
<keyword evidence="6" id="KW-0479">Metal-binding</keyword>
<accession>A0ABX1JUD3</accession>
<keyword evidence="8" id="KW-0408">Iron</keyword>
<evidence type="ECO:0000259" key="11">
    <source>
        <dbReference type="PROSITE" id="PS51384"/>
    </source>
</evidence>
<evidence type="ECO:0000256" key="6">
    <source>
        <dbReference type="ARBA" id="ARBA00022723"/>
    </source>
</evidence>
<dbReference type="InterPro" id="IPR036010">
    <property type="entry name" value="2Fe-2S_ferredoxin-like_sf"/>
</dbReference>
<evidence type="ECO:0000313" key="13">
    <source>
        <dbReference type="Proteomes" id="UP000523795"/>
    </source>
</evidence>
<sequence>MRAINMLAPSVKEFVLAPADGHRLASYAPGSHLVVSGPGKASAYSLTDDGAAPDAYRISVLRCSQAGLSGWLHDAVGIGDMLTVAGPRSSFRPDLSARHHLLVAAGIGITPILSHLRAARRWGRSTTVFYGHSADTAPHLDTVRGLAKADLDEAVGRKQITEKLPEVLAGQPFGTVAYACGPAGFLQAYTRLGRELGWPEQRLRQEHFNAPELEAGEPFTVTLARSGRRFLVPAGTRLLDVLDTQGVEVPRMCRKGVCGQCYVGIAAGAAVHRDLILSAAERDSNRGLYCCVSRGVGDTLALDL</sequence>
<evidence type="ECO:0000256" key="3">
    <source>
        <dbReference type="ARBA" id="ARBA00022630"/>
    </source>
</evidence>
<dbReference type="Gene3D" id="3.40.50.80">
    <property type="entry name" value="Nucleotide-binding domain of ferredoxin-NADP reductase (FNR) module"/>
    <property type="match status" value="1"/>
</dbReference>
<dbReference type="EMBL" id="JAAZSR010000511">
    <property type="protein sequence ID" value="NKX52379.1"/>
    <property type="molecule type" value="Genomic_DNA"/>
</dbReference>
<protein>
    <submittedName>
        <fullName evidence="12">Oxidoreductase</fullName>
    </submittedName>
</protein>
<keyword evidence="5" id="KW-0001">2Fe-2S</keyword>
<dbReference type="Proteomes" id="UP000523795">
    <property type="component" value="Unassembled WGS sequence"/>
</dbReference>
<dbReference type="InterPro" id="IPR006058">
    <property type="entry name" value="2Fe2S_fd_BS"/>
</dbReference>
<keyword evidence="3" id="KW-0285">Flavoprotein</keyword>
<evidence type="ECO:0000256" key="2">
    <source>
        <dbReference type="ARBA" id="ARBA00001974"/>
    </source>
</evidence>
<dbReference type="PROSITE" id="PS00197">
    <property type="entry name" value="2FE2S_FER_1"/>
    <property type="match status" value="1"/>
</dbReference>
<evidence type="ECO:0000256" key="4">
    <source>
        <dbReference type="ARBA" id="ARBA00022643"/>
    </source>
</evidence>
<dbReference type="InterPro" id="IPR017938">
    <property type="entry name" value="Riboflavin_synthase-like_b-brl"/>
</dbReference>
<dbReference type="InterPro" id="IPR017927">
    <property type="entry name" value="FAD-bd_FR_type"/>
</dbReference>
<dbReference type="CDD" id="cd06185">
    <property type="entry name" value="PDR_like"/>
    <property type="match status" value="1"/>
</dbReference>
<dbReference type="InterPro" id="IPR012675">
    <property type="entry name" value="Beta-grasp_dom_sf"/>
</dbReference>
<keyword evidence="7" id="KW-0560">Oxidoreductase</keyword>
<evidence type="ECO:0000256" key="8">
    <source>
        <dbReference type="ARBA" id="ARBA00023004"/>
    </source>
</evidence>
<dbReference type="Gene3D" id="3.10.20.30">
    <property type="match status" value="1"/>
</dbReference>
<dbReference type="Pfam" id="PF00111">
    <property type="entry name" value="Fer2"/>
    <property type="match status" value="1"/>
</dbReference>
<name>A0ABX1JUD3_9MICC</name>
<feature type="non-terminal residue" evidence="12">
    <location>
        <position position="304"/>
    </location>
</feature>
<evidence type="ECO:0000256" key="5">
    <source>
        <dbReference type="ARBA" id="ARBA00022714"/>
    </source>
</evidence>
<dbReference type="InterPro" id="IPR001041">
    <property type="entry name" value="2Fe-2S_ferredoxin-type"/>
</dbReference>
<comment type="cofactor">
    <cofactor evidence="2">
        <name>FAD</name>
        <dbReference type="ChEBI" id="CHEBI:57692"/>
    </cofactor>
</comment>
<gene>
    <name evidence="12" type="ORF">HER39_17740</name>
</gene>
<evidence type="ECO:0000313" key="12">
    <source>
        <dbReference type="EMBL" id="NKX52379.1"/>
    </source>
</evidence>
<evidence type="ECO:0000256" key="9">
    <source>
        <dbReference type="ARBA" id="ARBA00023014"/>
    </source>
</evidence>
<evidence type="ECO:0000256" key="7">
    <source>
        <dbReference type="ARBA" id="ARBA00023002"/>
    </source>
</evidence>
<keyword evidence="13" id="KW-1185">Reference proteome</keyword>
<dbReference type="InterPro" id="IPR050415">
    <property type="entry name" value="MRET"/>
</dbReference>
<feature type="domain" description="2Fe-2S ferredoxin-type" evidence="10">
    <location>
        <begin position="219"/>
        <end position="304"/>
    </location>
</feature>
<comment type="cofactor">
    <cofactor evidence="1">
        <name>FMN</name>
        <dbReference type="ChEBI" id="CHEBI:58210"/>
    </cofactor>
</comment>
<evidence type="ECO:0000256" key="1">
    <source>
        <dbReference type="ARBA" id="ARBA00001917"/>
    </source>
</evidence>